<dbReference type="GO" id="GO:0004867">
    <property type="term" value="F:serine-type endopeptidase inhibitor activity"/>
    <property type="evidence" value="ECO:0007669"/>
    <property type="project" value="InterPro"/>
</dbReference>
<accession>A0A436ZYD4</accession>
<dbReference type="RefSeq" id="XP_067489565.1">
    <property type="nucleotide sequence ID" value="XM_067635099.1"/>
</dbReference>
<dbReference type="AlphaFoldDB" id="A0A436ZYD4"/>
<dbReference type="GeneID" id="93588100"/>
<comment type="caution">
    <text evidence="1">The sequence shown here is derived from an EMBL/GenBank/DDBJ whole genome shotgun (WGS) entry which is preliminary data.</text>
</comment>
<dbReference type="Pfam" id="PF16850">
    <property type="entry name" value="Inhibitor_I66"/>
    <property type="match status" value="1"/>
</dbReference>
<protein>
    <submittedName>
        <fullName evidence="1">Uncharacterized protein</fullName>
    </submittedName>
</protein>
<dbReference type="Proteomes" id="UP000283090">
    <property type="component" value="Unassembled WGS sequence"/>
</dbReference>
<name>A0A436ZYD4_ARTFL</name>
<dbReference type="EMBL" id="SAEB01000007">
    <property type="protein sequence ID" value="RVD84021.1"/>
    <property type="molecule type" value="Genomic_DNA"/>
</dbReference>
<dbReference type="InterPro" id="IPR031755">
    <property type="entry name" value="Inhibitor_I66"/>
</dbReference>
<organism evidence="1 2">
    <name type="scientific">Arthrobotrys flagrans</name>
    <name type="common">Nematode-trapping fungus</name>
    <name type="synonym">Trichothecium flagrans</name>
    <dbReference type="NCBI Taxonomy" id="97331"/>
    <lineage>
        <taxon>Eukaryota</taxon>
        <taxon>Fungi</taxon>
        <taxon>Dikarya</taxon>
        <taxon>Ascomycota</taxon>
        <taxon>Pezizomycotina</taxon>
        <taxon>Orbiliomycetes</taxon>
        <taxon>Orbiliales</taxon>
        <taxon>Orbiliaceae</taxon>
        <taxon>Arthrobotrys</taxon>
    </lineage>
</organism>
<dbReference type="OrthoDB" id="3439489at2759"/>
<dbReference type="Gene3D" id="2.80.10.50">
    <property type="match status" value="1"/>
</dbReference>
<dbReference type="VEuPathDB" id="FungiDB:DFL_005789"/>
<dbReference type="CDD" id="cd23428">
    <property type="entry name" value="beta-trefoil_Ricin_SPI"/>
    <property type="match status" value="1"/>
</dbReference>
<sequence length="159" mass="18285">MNSSMENGIYVIFDHRGEGLNHPPIGRYPVEDLSLSPKPVYSLPSNMGFEFPKWVIEKKDKGCRMKAFGAPVGIHKDQLCAFLLNEREIEDWVVTFRPQHGRDIATIEKEDRSVAWCVEENDDPTRPKRIVMKQLSKGSSNLPDNMLFTFVRMDKDSSR</sequence>
<dbReference type="STRING" id="97331.A0A436ZYD4"/>
<gene>
    <name evidence="1" type="ORF">DFL_005789</name>
</gene>
<reference evidence="1 2" key="1">
    <citation type="submission" date="2019-01" db="EMBL/GenBank/DDBJ databases">
        <title>Intercellular communication is required for trap formation in the nematode-trapping fungus Duddingtonia flagrans.</title>
        <authorList>
            <person name="Youssar L."/>
            <person name="Wernet V."/>
            <person name="Hensel N."/>
            <person name="Hildebrandt H.-G."/>
            <person name="Fischer R."/>
        </authorList>
    </citation>
    <scope>NUCLEOTIDE SEQUENCE [LARGE SCALE GENOMIC DNA]</scope>
    <source>
        <strain evidence="1 2">CBS H-5679</strain>
    </source>
</reference>
<evidence type="ECO:0000313" key="1">
    <source>
        <dbReference type="EMBL" id="RVD84021.1"/>
    </source>
</evidence>
<evidence type="ECO:0000313" key="2">
    <source>
        <dbReference type="Proteomes" id="UP000283090"/>
    </source>
</evidence>
<keyword evidence="2" id="KW-1185">Reference proteome</keyword>
<proteinExistence type="predicted"/>